<name>A0A8H6M961_9AGAR</name>
<dbReference type="InterPro" id="IPR001810">
    <property type="entry name" value="F-box_dom"/>
</dbReference>
<sequence>MVALWTLPPELLIHILSNLPVPDLVVVPRLSKYFYTLFTEPQNEILIWRNVCHLHGLIGDGNEPPRREWGRWHDWRNQPSEMVREMDQDAEWAAAMDIYSSQSFVGSGISDDEVNWKALLKRRLEIHRAWAGELPSDTVRYRLEDVRFSTSETRSYMPVLDQAAKLVTEAKQMKANILGATIEEIEELEDSTNPYFVQLLETASEALGIDPISLSTDIEKVGLVGIVSVLPHVLCNELDHVFDSLVPSAKHIDRMKVDERNGYIVSTQSDGGLIVTDITSKEILWCLPKNYVGKCANLEYEKGYIILGRSDGSKEVWRSSSLPPPREVIPLSYQPDKRQRLASALANGDDDDLLRSFMNEAEATDVSSEFQPIASVLRRRRQSGRMGVLDAASIASALGDVDDDGNATMSEGFDSVPGDLMGLGCLTLEDLRRTCAPHIPFTDLPSNEASGSGGPEESNSRRMKGDAKRLSPHFVPHMIIPVPLVPAPGGPEVRDPTTALRFAYPHLLCASSDYAYVWDIRSRQIVQVLPSLQTFAIPKGYPMFATTGLNGDVSRPSPAKTGEVPREKYKGDFPAFRPFESGFFDQNSVFSCNAELVSSLNVPPINSGTPALSMKGDPLSLRTDFPAPLKKVTYVELGECWIFVCGEEGLRGFTRGREFFDETQPKVKNFEPGQIALRILSDKLHYARWGASLGMASFRAHWGSELVQQEVVWDEDLSRRTEEEANMVEDRPAGKSSVARQGRTLMKRRRLHDRFIAVHVSPDQKHLAALLSSSRLVFVPWFERVVTREVELWDVALDIQLGGFETPSVCLSYGTAESGSGGSAGRISVATKLGIFVITPYFKPCTTLRSTTPARPPTREVDITVHRLAPSFMDVRGLGCVSCLQMSDTGLWVNWTIPEPRKGPLSAARASWQKVFSPHGYTAFREGEGDWDYPEAKNDAKARGVLSDGALGAVVIPAASTVRLHMAEGLDKDVEVDKRTIQGGDQSSPVAATEGKGDNPILIQAHSSGGGPGDASSSSSLNAKGKDRQVESAKEGTWWALQGFNLEETPPSQFQVKGGKCKWNSAEFMRLGGNARTASPFERRAIECEFHFQSSLRIPRIVTPGSSASGAVELPNGDLAVKLAGEYGLDKFFGAEEERCELRQIRVVPI</sequence>
<dbReference type="Gene3D" id="1.20.1280.50">
    <property type="match status" value="1"/>
</dbReference>
<keyword evidence="4" id="KW-1185">Reference proteome</keyword>
<feature type="compositionally biased region" description="Basic and acidic residues" evidence="1">
    <location>
        <begin position="458"/>
        <end position="467"/>
    </location>
</feature>
<proteinExistence type="predicted"/>
<dbReference type="InterPro" id="IPR036047">
    <property type="entry name" value="F-box-like_dom_sf"/>
</dbReference>
<organism evidence="3 4">
    <name type="scientific">Ephemerocybe angulata</name>
    <dbReference type="NCBI Taxonomy" id="980116"/>
    <lineage>
        <taxon>Eukaryota</taxon>
        <taxon>Fungi</taxon>
        <taxon>Dikarya</taxon>
        <taxon>Basidiomycota</taxon>
        <taxon>Agaricomycotina</taxon>
        <taxon>Agaricomycetes</taxon>
        <taxon>Agaricomycetidae</taxon>
        <taxon>Agaricales</taxon>
        <taxon>Agaricineae</taxon>
        <taxon>Psathyrellaceae</taxon>
        <taxon>Ephemerocybe</taxon>
    </lineage>
</organism>
<evidence type="ECO:0000256" key="1">
    <source>
        <dbReference type="SAM" id="MobiDB-lite"/>
    </source>
</evidence>
<dbReference type="Pfam" id="PF12937">
    <property type="entry name" value="F-box-like"/>
    <property type="match status" value="1"/>
</dbReference>
<gene>
    <name evidence="3" type="ORF">DFP72DRAFT_896345</name>
</gene>
<feature type="region of interest" description="Disordered" evidence="1">
    <location>
        <begin position="440"/>
        <end position="467"/>
    </location>
</feature>
<dbReference type="SMART" id="SM00256">
    <property type="entry name" value="FBOX"/>
    <property type="match status" value="1"/>
</dbReference>
<dbReference type="AlphaFoldDB" id="A0A8H6M961"/>
<dbReference type="PROSITE" id="PS50181">
    <property type="entry name" value="FBOX"/>
    <property type="match status" value="1"/>
</dbReference>
<dbReference type="CDD" id="cd09917">
    <property type="entry name" value="F-box_SF"/>
    <property type="match status" value="1"/>
</dbReference>
<dbReference type="Proteomes" id="UP000521943">
    <property type="component" value="Unassembled WGS sequence"/>
</dbReference>
<dbReference type="OrthoDB" id="550575at2759"/>
<dbReference type="SUPFAM" id="SSF50978">
    <property type="entry name" value="WD40 repeat-like"/>
    <property type="match status" value="1"/>
</dbReference>
<feature type="domain" description="F-box" evidence="2">
    <location>
        <begin position="1"/>
        <end position="51"/>
    </location>
</feature>
<reference evidence="3 4" key="1">
    <citation type="submission" date="2020-07" db="EMBL/GenBank/DDBJ databases">
        <title>Comparative genomics of pyrophilous fungi reveals a link between fire events and developmental genes.</title>
        <authorList>
            <consortium name="DOE Joint Genome Institute"/>
            <person name="Steindorff A.S."/>
            <person name="Carver A."/>
            <person name="Calhoun S."/>
            <person name="Stillman K."/>
            <person name="Liu H."/>
            <person name="Lipzen A."/>
            <person name="Pangilinan J."/>
            <person name="Labutti K."/>
            <person name="Bruns T.D."/>
            <person name="Grigoriev I.V."/>
        </authorList>
    </citation>
    <scope>NUCLEOTIDE SEQUENCE [LARGE SCALE GENOMIC DNA]</scope>
    <source>
        <strain evidence="3 4">CBS 144469</strain>
    </source>
</reference>
<comment type="caution">
    <text evidence="3">The sequence shown here is derived from an EMBL/GenBank/DDBJ whole genome shotgun (WGS) entry which is preliminary data.</text>
</comment>
<dbReference type="SUPFAM" id="SSF81383">
    <property type="entry name" value="F-box domain"/>
    <property type="match status" value="1"/>
</dbReference>
<dbReference type="EMBL" id="JACGCI010000029">
    <property type="protein sequence ID" value="KAF6755747.1"/>
    <property type="molecule type" value="Genomic_DNA"/>
</dbReference>
<protein>
    <recommendedName>
        <fullName evidence="2">F-box domain-containing protein</fullName>
    </recommendedName>
</protein>
<evidence type="ECO:0000313" key="4">
    <source>
        <dbReference type="Proteomes" id="UP000521943"/>
    </source>
</evidence>
<dbReference type="InterPro" id="IPR036322">
    <property type="entry name" value="WD40_repeat_dom_sf"/>
</dbReference>
<accession>A0A8H6M961</accession>
<evidence type="ECO:0000259" key="2">
    <source>
        <dbReference type="PROSITE" id="PS50181"/>
    </source>
</evidence>
<evidence type="ECO:0000313" key="3">
    <source>
        <dbReference type="EMBL" id="KAF6755747.1"/>
    </source>
</evidence>
<feature type="region of interest" description="Disordered" evidence="1">
    <location>
        <begin position="981"/>
        <end position="1029"/>
    </location>
</feature>